<dbReference type="Gene3D" id="1.10.1200.10">
    <property type="entry name" value="ACP-like"/>
    <property type="match status" value="1"/>
</dbReference>
<reference evidence="3" key="1">
    <citation type="submission" date="2022-10" db="EMBL/GenBank/DDBJ databases">
        <title>The complete genomes of actinobacterial strains from the NBC collection.</title>
        <authorList>
            <person name="Joergensen T.S."/>
            <person name="Alvarez Arevalo M."/>
            <person name="Sterndorff E.B."/>
            <person name="Faurdal D."/>
            <person name="Vuksanovic O."/>
            <person name="Mourched A.-S."/>
            <person name="Charusanti P."/>
            <person name="Shaw S."/>
            <person name="Blin K."/>
            <person name="Weber T."/>
        </authorList>
    </citation>
    <scope>NUCLEOTIDE SEQUENCE</scope>
    <source>
        <strain evidence="3">NBC 00180</strain>
    </source>
</reference>
<feature type="domain" description="Carrier" evidence="2">
    <location>
        <begin position="23"/>
        <end position="98"/>
    </location>
</feature>
<dbReference type="SUPFAM" id="SSF47336">
    <property type="entry name" value="ACP-like"/>
    <property type="match status" value="1"/>
</dbReference>
<dbReference type="PROSITE" id="PS50075">
    <property type="entry name" value="CARRIER"/>
    <property type="match status" value="1"/>
</dbReference>
<name>A0AAU1HZL4_9ACTN</name>
<gene>
    <name evidence="3" type="ORF">OG477_17520</name>
</gene>
<dbReference type="Pfam" id="PF00550">
    <property type="entry name" value="PP-binding"/>
    <property type="match status" value="1"/>
</dbReference>
<dbReference type="EMBL" id="CP108140">
    <property type="protein sequence ID" value="WTP87058.1"/>
    <property type="molecule type" value="Genomic_DNA"/>
</dbReference>
<dbReference type="InterPro" id="IPR009081">
    <property type="entry name" value="PP-bd_ACP"/>
</dbReference>
<evidence type="ECO:0000313" key="3">
    <source>
        <dbReference type="EMBL" id="WTP87058.1"/>
    </source>
</evidence>
<dbReference type="AlphaFoldDB" id="A0AAU1HZL4"/>
<accession>A0AAU1HZL4</accession>
<proteinExistence type="predicted"/>
<dbReference type="InterPro" id="IPR036736">
    <property type="entry name" value="ACP-like_sf"/>
</dbReference>
<organism evidence="3">
    <name type="scientific">Streptomyces sp. NBC_00180</name>
    <dbReference type="NCBI Taxonomy" id="2903632"/>
    <lineage>
        <taxon>Bacteria</taxon>
        <taxon>Bacillati</taxon>
        <taxon>Actinomycetota</taxon>
        <taxon>Actinomycetes</taxon>
        <taxon>Kitasatosporales</taxon>
        <taxon>Streptomycetaceae</taxon>
        <taxon>Streptomyces</taxon>
    </lineage>
</organism>
<sequence>MPARHRSHYLGDLVFTPGTPQPDSGESSDSAWLQAFREVLASADIDEDTNFFQAGGHSLLIPKLLSRYELLSGWRPPASLVFKFSSPRELEAESAVLR</sequence>
<evidence type="ECO:0000256" key="1">
    <source>
        <dbReference type="SAM" id="MobiDB-lite"/>
    </source>
</evidence>
<feature type="region of interest" description="Disordered" evidence="1">
    <location>
        <begin position="1"/>
        <end position="28"/>
    </location>
</feature>
<evidence type="ECO:0000259" key="2">
    <source>
        <dbReference type="PROSITE" id="PS50075"/>
    </source>
</evidence>
<protein>
    <submittedName>
        <fullName evidence="3">Acyl carrier protein</fullName>
    </submittedName>
</protein>